<dbReference type="STRING" id="550447.SAMN05428946_0716"/>
<name>A0A1U7PMF3_9BACI</name>
<evidence type="ECO:0000313" key="2">
    <source>
        <dbReference type="Proteomes" id="UP000187550"/>
    </source>
</evidence>
<keyword evidence="2" id="KW-1185">Reference proteome</keyword>
<dbReference type="InterPro" id="IPR029055">
    <property type="entry name" value="Ntn_hydrolases_N"/>
</dbReference>
<dbReference type="SUPFAM" id="SSF56235">
    <property type="entry name" value="N-terminal nucleophile aminohydrolases (Ntn hydrolases)"/>
    <property type="match status" value="1"/>
</dbReference>
<dbReference type="InterPro" id="IPR052896">
    <property type="entry name" value="GGT-like_enzyme"/>
</dbReference>
<evidence type="ECO:0000313" key="1">
    <source>
        <dbReference type="EMBL" id="SIT71363.1"/>
    </source>
</evidence>
<dbReference type="OrthoDB" id="9781342at2"/>
<dbReference type="PANTHER" id="PTHR43881:SF1">
    <property type="entry name" value="GAMMA-GLUTAMYLTRANSPEPTIDASE (AFU_ORTHOLOGUE AFUA_4G13580)"/>
    <property type="match status" value="1"/>
</dbReference>
<dbReference type="Proteomes" id="UP000187550">
    <property type="component" value="Unassembled WGS sequence"/>
</dbReference>
<dbReference type="Pfam" id="PF01019">
    <property type="entry name" value="G_glu_transpept"/>
    <property type="match status" value="1"/>
</dbReference>
<dbReference type="EMBL" id="FTPL01000001">
    <property type="protein sequence ID" value="SIT71363.1"/>
    <property type="molecule type" value="Genomic_DNA"/>
</dbReference>
<dbReference type="Gene3D" id="3.60.20.40">
    <property type="match status" value="1"/>
</dbReference>
<dbReference type="GO" id="GO:0016787">
    <property type="term" value="F:hydrolase activity"/>
    <property type="evidence" value="ECO:0007669"/>
    <property type="project" value="UniProtKB-KW"/>
</dbReference>
<dbReference type="PRINTS" id="PR01210">
    <property type="entry name" value="GGTRANSPTASE"/>
</dbReference>
<dbReference type="RefSeq" id="WP_076756971.1">
    <property type="nucleotide sequence ID" value="NZ_FTPL01000001.1"/>
</dbReference>
<dbReference type="Gene3D" id="1.10.246.230">
    <property type="match status" value="1"/>
</dbReference>
<accession>A0A1U7PMF3</accession>
<dbReference type="InterPro" id="IPR043137">
    <property type="entry name" value="GGT_ssub_C"/>
</dbReference>
<keyword evidence="1" id="KW-0378">Hydrolase</keyword>
<proteinExistence type="predicted"/>
<dbReference type="AlphaFoldDB" id="A0A1U7PMF3"/>
<gene>
    <name evidence="1" type="ORF">SAMN05428946_0716</name>
</gene>
<reference evidence="2" key="1">
    <citation type="submission" date="2017-01" db="EMBL/GenBank/DDBJ databases">
        <authorList>
            <person name="Varghese N."/>
            <person name="Submissions S."/>
        </authorList>
    </citation>
    <scope>NUCLEOTIDE SEQUENCE [LARGE SCALE GENOMIC DNA]</scope>
    <source>
        <strain evidence="2">MNA4</strain>
    </source>
</reference>
<sequence>MDYLYHPFTSRRHTVFAKNGIVATSQPLAAQVGVEIMRNGGNAIDAAIATAAALTVVEPTGNGIGGDAFALIWTKGELHGLNASGPSSKTITAERVKALGHETMPVYGAVPVTVPGAPAAWAEVSRKFGRLSLRETLAPAIRLAEEGFPLTPILGKFWRVAYDKFKALSDNSPEEEKMFAAWFETFAPDGRPPEIGEMWRAPGHADTLREIAETEGRSFYEGPLADKIAETVQTHGGFLTKEDLAEYQVKWVDPVSANYRGYDVWEIPPNGQGMVALMAMNIHQADGFKPVYGDVETMHRQIEAMKLAFTDGKAYITEESEMPVTVEELLSREYAEERARHIGDQAMLPEPYDPVKAGTVYLATADSEGNMVSFIQSNYMGFGSGVVVPDTGIALQNRGADFSLDPDHANYLKPGKLCFHTIIPGFVTKDGVAVGPFGVMGGFMQPQGHFQVVSNTVDFGLNPQAALDQPRWQWTGGKTVQVEPDFPNHLAQALQRRGHDIRIMTDSGGFGRGQIIWRNPETGVLQSGTESRTDGAIAVW</sequence>
<protein>
    <submittedName>
        <fullName evidence="1">Gamma-glutamyltranspeptidase / glutathione hydrolase</fullName>
    </submittedName>
</protein>
<dbReference type="PANTHER" id="PTHR43881">
    <property type="entry name" value="GAMMA-GLUTAMYLTRANSPEPTIDASE (AFU_ORTHOLOGUE AFUA_4G13580)"/>
    <property type="match status" value="1"/>
</dbReference>
<organism evidence="1 2">
    <name type="scientific">Edaphobacillus lindanitolerans</name>
    <dbReference type="NCBI Taxonomy" id="550447"/>
    <lineage>
        <taxon>Bacteria</taxon>
        <taxon>Bacillati</taxon>
        <taxon>Bacillota</taxon>
        <taxon>Bacilli</taxon>
        <taxon>Bacillales</taxon>
        <taxon>Bacillaceae</taxon>
        <taxon>Edaphobacillus</taxon>
    </lineage>
</organism>